<evidence type="ECO:0000313" key="5">
    <source>
        <dbReference type="Proteomes" id="UP000462931"/>
    </source>
</evidence>
<dbReference type="SUPFAM" id="SSF53822">
    <property type="entry name" value="Periplasmic binding protein-like I"/>
    <property type="match status" value="1"/>
</dbReference>
<evidence type="ECO:0000256" key="2">
    <source>
        <dbReference type="ARBA" id="ARBA00022729"/>
    </source>
</evidence>
<evidence type="ECO:0000313" key="4">
    <source>
        <dbReference type="EMBL" id="MRX45904.1"/>
    </source>
</evidence>
<dbReference type="CDD" id="cd06268">
    <property type="entry name" value="PBP1_ABC_transporter_LIVBP-like"/>
    <property type="match status" value="1"/>
</dbReference>
<dbReference type="Pfam" id="PF13458">
    <property type="entry name" value="Peripla_BP_6"/>
    <property type="match status" value="1"/>
</dbReference>
<dbReference type="Gene3D" id="3.40.50.2300">
    <property type="match status" value="2"/>
</dbReference>
<comment type="similarity">
    <text evidence="1">Belongs to the leucine-binding protein family.</text>
</comment>
<dbReference type="AlphaFoldDB" id="A0A7K0FIU7"/>
<dbReference type="Proteomes" id="UP000462931">
    <property type="component" value="Unassembled WGS sequence"/>
</dbReference>
<name>A0A7K0FIU7_9SPHI</name>
<dbReference type="InterPro" id="IPR028082">
    <property type="entry name" value="Peripla_BP_I"/>
</dbReference>
<dbReference type="RefSeq" id="WP_154286050.1">
    <property type="nucleotide sequence ID" value="NZ_WKJI01000001.1"/>
</dbReference>
<keyword evidence="5" id="KW-1185">Reference proteome</keyword>
<dbReference type="InterPro" id="IPR028081">
    <property type="entry name" value="Leu-bd"/>
</dbReference>
<gene>
    <name evidence="4" type="ORF">GJJ64_01745</name>
</gene>
<organism evidence="4 5">
    <name type="scientific">Pedobacter puniceum</name>
    <dbReference type="NCBI Taxonomy" id="2666136"/>
    <lineage>
        <taxon>Bacteria</taxon>
        <taxon>Pseudomonadati</taxon>
        <taxon>Bacteroidota</taxon>
        <taxon>Sphingobacteriia</taxon>
        <taxon>Sphingobacteriales</taxon>
        <taxon>Sphingobacteriaceae</taxon>
        <taxon>Pedobacter</taxon>
    </lineage>
</organism>
<feature type="domain" description="Leucine-binding protein" evidence="3">
    <location>
        <begin position="96"/>
        <end position="388"/>
    </location>
</feature>
<keyword evidence="2" id="KW-0732">Signal</keyword>
<evidence type="ECO:0000259" key="3">
    <source>
        <dbReference type="Pfam" id="PF13458"/>
    </source>
</evidence>
<sequence>MISVLNRLLPLSGSRVYRLLFLAFLAACSPKTTPKVVERIEPAPDREVKIKPKLETLPEEKPVEKPEMVLSLVLPFELTSINHKTAGLKDIAKAEIAIDFYQGFKMGLDSVAHNQGGNFKLQVYDSKDDPANIAILAAKAGIKNSDLIVGPIFPNGIKAFATYSKNMQKLVVSPLAAASPEQFNNPYLITVNNSLEQHTLSAVNFIKSDLKPKKIIMIRSGQADEFKFAVPFKKYRDSLLKQTAFSEIGIKAIGYENVYKHLNPVGLNVIVLPATDRNFLLSITKELWKLSSNFQIAVIGHPGWEKLQFLDATTMQKLNTHITSSYKVDYKTPRVEQFLAKYRAKYSLEPSEYAIKGFDIAYYFASLMSKKGKAFADDLTKTSLEGLHNQLDFVKDAKLGYYNHSLMILKYQDFQLKKVK</sequence>
<accession>A0A7K0FIU7</accession>
<dbReference type="EMBL" id="WKJI01000001">
    <property type="protein sequence ID" value="MRX45904.1"/>
    <property type="molecule type" value="Genomic_DNA"/>
</dbReference>
<comment type="caution">
    <text evidence="4">The sequence shown here is derived from an EMBL/GenBank/DDBJ whole genome shotgun (WGS) entry which is preliminary data.</text>
</comment>
<reference evidence="4 5" key="1">
    <citation type="submission" date="2019-11" db="EMBL/GenBank/DDBJ databases">
        <authorList>
            <person name="Cheng Q."/>
            <person name="Yang Z."/>
        </authorList>
    </citation>
    <scope>NUCLEOTIDE SEQUENCE [LARGE SCALE GENOMIC DNA]</scope>
    <source>
        <strain evidence="4 5">HX-22-1</strain>
    </source>
</reference>
<protein>
    <submittedName>
        <fullName evidence="4">ABC transporter substrate-binding protein</fullName>
    </submittedName>
</protein>
<proteinExistence type="inferred from homology"/>
<evidence type="ECO:0000256" key="1">
    <source>
        <dbReference type="ARBA" id="ARBA00010062"/>
    </source>
</evidence>